<dbReference type="EMBL" id="MDEE01000028">
    <property type="protein sequence ID" value="PPU54773.1"/>
    <property type="molecule type" value="Genomic_DNA"/>
</dbReference>
<reference evidence="1 2" key="1">
    <citation type="submission" date="2016-08" db="EMBL/GenBank/DDBJ databases">
        <authorList>
            <person name="Seilhamer J.J."/>
        </authorList>
    </citation>
    <scope>NUCLEOTIDE SEQUENCE [LARGE SCALE GENOMIC DNA]</scope>
    <source>
        <strain evidence="1 2">CFBP7245</strain>
    </source>
</reference>
<evidence type="ECO:0000313" key="1">
    <source>
        <dbReference type="EMBL" id="PPU54773.1"/>
    </source>
</evidence>
<dbReference type="Proteomes" id="UP000238908">
    <property type="component" value="Unassembled WGS sequence"/>
</dbReference>
<gene>
    <name evidence="1" type="ORF">XdyCFBP7245_16535</name>
</gene>
<evidence type="ECO:0000313" key="2">
    <source>
        <dbReference type="Proteomes" id="UP000238908"/>
    </source>
</evidence>
<organism evidence="1 2">
    <name type="scientific">Xanthomonas dyei</name>
    <dbReference type="NCBI Taxonomy" id="743699"/>
    <lineage>
        <taxon>Bacteria</taxon>
        <taxon>Pseudomonadati</taxon>
        <taxon>Pseudomonadota</taxon>
        <taxon>Gammaproteobacteria</taxon>
        <taxon>Lysobacterales</taxon>
        <taxon>Lysobacteraceae</taxon>
        <taxon>Xanthomonas</taxon>
    </lineage>
</organism>
<proteinExistence type="predicted"/>
<dbReference type="AlphaFoldDB" id="A0A2S7BZM1"/>
<protein>
    <submittedName>
        <fullName evidence="1">Uncharacterized protein</fullName>
    </submittedName>
</protein>
<name>A0A2S7BZM1_9XANT</name>
<accession>A0A2S7BZM1</accession>
<sequence length="121" mass="13471">MVRAAHYVCGAYEMRCQLYASLRQRLSNAITQSPASASAFATRCDQLFHTSTDHRSGAVSSPLAVPLAAWMPPSSPQGWVHGVSRERRGHRARDTAVLLWLSIAPRQNNASQARLHKYSRR</sequence>
<comment type="caution">
    <text evidence="1">The sequence shown here is derived from an EMBL/GenBank/DDBJ whole genome shotgun (WGS) entry which is preliminary data.</text>
</comment>